<evidence type="ECO:0000313" key="3">
    <source>
        <dbReference type="EMBL" id="SDM75971.1"/>
    </source>
</evidence>
<dbReference type="PANTHER" id="PTHR43795">
    <property type="entry name" value="BIFUNCTIONAL ASPARTATE AMINOTRANSFERASE AND GLUTAMATE/ASPARTATE-PREPHENATE AMINOTRANSFERASE-RELATED"/>
    <property type="match status" value="1"/>
</dbReference>
<dbReference type="SUPFAM" id="SSF53383">
    <property type="entry name" value="PLP-dependent transferases"/>
    <property type="match status" value="1"/>
</dbReference>
<dbReference type="PANTHER" id="PTHR43795:SF2">
    <property type="entry name" value="BIFUNCTIONAL ASPARTATE AMINOTRANSFERASE AND GLUTAMATE_ASPARTATE-PREPHENATE AMINOTRANSFERASE"/>
    <property type="match status" value="1"/>
</dbReference>
<dbReference type="STRING" id="349095.SAMN05660299_01480"/>
<dbReference type="Gene3D" id="1.10.20.110">
    <property type="match status" value="1"/>
</dbReference>
<dbReference type="EMBL" id="FNHQ01000013">
    <property type="protein sequence ID" value="SDM75971.1"/>
    <property type="molecule type" value="Genomic_DNA"/>
</dbReference>
<reference evidence="3 4" key="1">
    <citation type="submission" date="2016-10" db="EMBL/GenBank/DDBJ databases">
        <authorList>
            <person name="de Groot N.N."/>
        </authorList>
    </citation>
    <scope>NUCLEOTIDE SEQUENCE [LARGE SCALE GENOMIC DNA]</scope>
    <source>
        <strain evidence="3 4">DSM 16981</strain>
    </source>
</reference>
<feature type="domain" description="Aminotransferase class I/classII large" evidence="2">
    <location>
        <begin position="169"/>
        <end position="509"/>
    </location>
</feature>
<gene>
    <name evidence="3" type="ORF">SAMN05660299_01480</name>
</gene>
<dbReference type="GO" id="GO:0008483">
    <property type="term" value="F:transaminase activity"/>
    <property type="evidence" value="ECO:0007669"/>
    <property type="project" value="TreeGrafter"/>
</dbReference>
<dbReference type="Proteomes" id="UP000199309">
    <property type="component" value="Unassembled WGS sequence"/>
</dbReference>
<dbReference type="Pfam" id="PF00155">
    <property type="entry name" value="Aminotran_1_2"/>
    <property type="match status" value="1"/>
</dbReference>
<dbReference type="InterPro" id="IPR015422">
    <property type="entry name" value="PyrdxlP-dep_Trfase_small"/>
</dbReference>
<dbReference type="InterPro" id="IPR015421">
    <property type="entry name" value="PyrdxlP-dep_Trfase_major"/>
</dbReference>
<dbReference type="AlphaFoldDB" id="A0A1G9VVH4"/>
<dbReference type="InterPro" id="IPR015424">
    <property type="entry name" value="PyrdxlP-dep_Trfase"/>
</dbReference>
<organism evidence="3 4">
    <name type="scientific">Megasphaera paucivorans</name>
    <dbReference type="NCBI Taxonomy" id="349095"/>
    <lineage>
        <taxon>Bacteria</taxon>
        <taxon>Bacillati</taxon>
        <taxon>Bacillota</taxon>
        <taxon>Negativicutes</taxon>
        <taxon>Veillonellales</taxon>
        <taxon>Veillonellaceae</taxon>
        <taxon>Megasphaera</taxon>
    </lineage>
</organism>
<dbReference type="Gene3D" id="3.40.640.10">
    <property type="entry name" value="Type I PLP-dependent aspartate aminotransferase-like (Major domain)"/>
    <property type="match status" value="1"/>
</dbReference>
<evidence type="ECO:0000313" key="4">
    <source>
        <dbReference type="Proteomes" id="UP000199309"/>
    </source>
</evidence>
<sequence>MIKKAYEREWEKLGVFEVSNKLIDLAQKNKKYSTFLNAGRGNPNWINTLGRRAFARFLEFGMVESERTMQDGDLAGYIEGDKIESRFDQFFSQENRVDSFIREAMEYAEHTLSIDKKECILELSNGIAGNNYPVPSRCLVNVEKVLNAYLEETLYPQTGLAKTTKLFPVEGGTAAIVYIFDSLKHNRLLHEGDQIAINMPIFTPYIQIPRLTNFQLTEINVTSTKESKWEIAKEEMEKLLDPAIKAFFLVNPSNPGAHSLGSESLRQLKKIVDQRKDLIIITDDVYGTFVDRFQSVYGLAPYNTLLVYSFSKLFGCTGWRLGLIAANEHNVCNDLLEKLPEEEKCILDSDYSIVTTKTRQLPILDRICADSRSIGLYHTSGLSTPQQCLMALFSLTHLVCQKQEDMYFKSADAIVARRYHILCEALGIPEDNSPTSAKYYTIIDIYHIAEQKYGKSFRTYLEKNVEQIDFLVRLSKEKGLVLMAGMGFDAPAGTLRISQANLPDEDYRQIGIRILALLEEYYRKYSRS</sequence>
<keyword evidence="1" id="KW-0663">Pyridoxal phosphate</keyword>
<dbReference type="InterPro" id="IPR022518">
    <property type="entry name" value="Aspartate_4-decarboxylase"/>
</dbReference>
<dbReference type="InterPro" id="IPR004839">
    <property type="entry name" value="Aminotransferase_I/II_large"/>
</dbReference>
<dbReference type="InterPro" id="IPR050478">
    <property type="entry name" value="Ethylene_sulfur-biosynth"/>
</dbReference>
<evidence type="ECO:0000259" key="2">
    <source>
        <dbReference type="Pfam" id="PF00155"/>
    </source>
</evidence>
<dbReference type="Gene3D" id="3.90.1150.10">
    <property type="entry name" value="Aspartate Aminotransferase, domain 1"/>
    <property type="match status" value="1"/>
</dbReference>
<dbReference type="OrthoDB" id="9802328at2"/>
<dbReference type="CDD" id="cd00609">
    <property type="entry name" value="AAT_like"/>
    <property type="match status" value="1"/>
</dbReference>
<keyword evidence="4" id="KW-1185">Reference proteome</keyword>
<dbReference type="GO" id="GO:0030170">
    <property type="term" value="F:pyridoxal phosphate binding"/>
    <property type="evidence" value="ECO:0007669"/>
    <property type="project" value="InterPro"/>
</dbReference>
<dbReference type="RefSeq" id="WP_091650032.1">
    <property type="nucleotide sequence ID" value="NZ_FNHQ01000013.1"/>
</dbReference>
<dbReference type="GO" id="GO:0006520">
    <property type="term" value="P:amino acid metabolic process"/>
    <property type="evidence" value="ECO:0007669"/>
    <property type="project" value="TreeGrafter"/>
</dbReference>
<dbReference type="NCBIfam" id="TIGR03801">
    <property type="entry name" value="asp_4_decarbox"/>
    <property type="match status" value="1"/>
</dbReference>
<accession>A0A1G9VVH4</accession>
<name>A0A1G9VVH4_9FIRM</name>
<evidence type="ECO:0000256" key="1">
    <source>
        <dbReference type="ARBA" id="ARBA00022898"/>
    </source>
</evidence>
<protein>
    <submittedName>
        <fullName evidence="3">Aspartate 4-decarboxylase</fullName>
    </submittedName>
</protein>
<proteinExistence type="predicted"/>
<dbReference type="NCBIfam" id="NF006755">
    <property type="entry name" value="PRK09275.1"/>
    <property type="match status" value="1"/>
</dbReference>